<protein>
    <submittedName>
        <fullName evidence="1">Uncharacterized protein</fullName>
    </submittedName>
</protein>
<name>A0A0B7A2Q6_9EUPU</name>
<sequence>MHTLRHLFRETEHLQVCPECCDIGTVTNSQNSKTSTFVMFVYIIPCTKRSVSCYNTKRVTSTTSDTQNAFI</sequence>
<gene>
    <name evidence="1" type="primary">ORF90270</name>
</gene>
<dbReference type="AlphaFoldDB" id="A0A0B7A2Q6"/>
<evidence type="ECO:0000313" key="1">
    <source>
        <dbReference type="EMBL" id="CEK74245.1"/>
    </source>
</evidence>
<accession>A0A0B7A2Q6</accession>
<proteinExistence type="predicted"/>
<organism evidence="1">
    <name type="scientific">Arion vulgaris</name>
    <dbReference type="NCBI Taxonomy" id="1028688"/>
    <lineage>
        <taxon>Eukaryota</taxon>
        <taxon>Metazoa</taxon>
        <taxon>Spiralia</taxon>
        <taxon>Lophotrochozoa</taxon>
        <taxon>Mollusca</taxon>
        <taxon>Gastropoda</taxon>
        <taxon>Heterobranchia</taxon>
        <taxon>Euthyneura</taxon>
        <taxon>Panpulmonata</taxon>
        <taxon>Eupulmonata</taxon>
        <taxon>Stylommatophora</taxon>
        <taxon>Helicina</taxon>
        <taxon>Arionoidea</taxon>
        <taxon>Arionidae</taxon>
        <taxon>Arion</taxon>
    </lineage>
</organism>
<reference evidence="1" key="1">
    <citation type="submission" date="2014-12" db="EMBL/GenBank/DDBJ databases">
        <title>Insight into the proteome of Arion vulgaris.</title>
        <authorList>
            <person name="Aradska J."/>
            <person name="Bulat T."/>
            <person name="Smidak R."/>
            <person name="Sarate P."/>
            <person name="Gangsoo J."/>
            <person name="Sialana F."/>
            <person name="Bilban M."/>
            <person name="Lubec G."/>
        </authorList>
    </citation>
    <scope>NUCLEOTIDE SEQUENCE</scope>
    <source>
        <tissue evidence="1">Skin</tissue>
    </source>
</reference>
<dbReference type="EMBL" id="HACG01027380">
    <property type="protein sequence ID" value="CEK74245.1"/>
    <property type="molecule type" value="Transcribed_RNA"/>
</dbReference>